<dbReference type="PRINTS" id="PR00368">
    <property type="entry name" value="FADPNR"/>
</dbReference>
<accession>A0A852U2R7</accession>
<reference evidence="6 7" key="1">
    <citation type="submission" date="2020-07" db="EMBL/GenBank/DDBJ databases">
        <title>Sequencing the genomes of 1000 actinobacteria strains.</title>
        <authorList>
            <person name="Klenk H.-P."/>
        </authorList>
    </citation>
    <scope>NUCLEOTIDE SEQUENCE [LARGE SCALE GENOMIC DNA]</scope>
    <source>
        <strain evidence="6 7">CXB654</strain>
    </source>
</reference>
<dbReference type="InterPro" id="IPR036249">
    <property type="entry name" value="Thioredoxin-like_sf"/>
</dbReference>
<gene>
    <name evidence="6" type="ORF">HDA32_005619</name>
</gene>
<evidence type="ECO:0000313" key="6">
    <source>
        <dbReference type="EMBL" id="NYE50499.1"/>
    </source>
</evidence>
<dbReference type="PROSITE" id="PS51354">
    <property type="entry name" value="GLUTAREDOXIN_2"/>
    <property type="match status" value="1"/>
</dbReference>
<dbReference type="PRINTS" id="PR00469">
    <property type="entry name" value="PNDRDTASEII"/>
</dbReference>
<comment type="catalytic activity">
    <reaction evidence="3">
        <text>[thioredoxin]-dithiol + NADP(+) = [thioredoxin]-disulfide + NADPH + H(+)</text>
        <dbReference type="Rhea" id="RHEA:20345"/>
        <dbReference type="Rhea" id="RHEA-COMP:10698"/>
        <dbReference type="Rhea" id="RHEA-COMP:10700"/>
        <dbReference type="ChEBI" id="CHEBI:15378"/>
        <dbReference type="ChEBI" id="CHEBI:29950"/>
        <dbReference type="ChEBI" id="CHEBI:50058"/>
        <dbReference type="ChEBI" id="CHEBI:57783"/>
        <dbReference type="ChEBI" id="CHEBI:58349"/>
        <dbReference type="EC" id="1.8.1.9"/>
    </reaction>
</comment>
<dbReference type="InterPro" id="IPR050097">
    <property type="entry name" value="Ferredoxin-NADP_redctase_2"/>
</dbReference>
<keyword evidence="7" id="KW-1185">Reference proteome</keyword>
<protein>
    <submittedName>
        <fullName evidence="6">Thioredoxin reductase (NADPH)</fullName>
        <ecNumber evidence="6">1.8.1.9</ecNumber>
    </submittedName>
</protein>
<dbReference type="InterPro" id="IPR023753">
    <property type="entry name" value="FAD/NAD-binding_dom"/>
</dbReference>
<dbReference type="Pfam" id="PF07992">
    <property type="entry name" value="Pyr_redox_2"/>
    <property type="match status" value="1"/>
</dbReference>
<name>A0A852U2R7_9ACTN</name>
<dbReference type="Gene3D" id="3.50.50.60">
    <property type="entry name" value="FAD/NAD(P)-binding domain"/>
    <property type="match status" value="2"/>
</dbReference>
<feature type="domain" description="FAD/NAD(P)-binding" evidence="5">
    <location>
        <begin position="88"/>
        <end position="374"/>
    </location>
</feature>
<dbReference type="Pfam" id="PF00462">
    <property type="entry name" value="Glutaredoxin"/>
    <property type="match status" value="1"/>
</dbReference>
<dbReference type="PANTHER" id="PTHR48105">
    <property type="entry name" value="THIOREDOXIN REDUCTASE 1-RELATED-RELATED"/>
    <property type="match status" value="1"/>
</dbReference>
<feature type="domain" description="Glutaredoxin" evidence="4">
    <location>
        <begin position="4"/>
        <end position="64"/>
    </location>
</feature>
<dbReference type="InterPro" id="IPR036188">
    <property type="entry name" value="FAD/NAD-bd_sf"/>
</dbReference>
<evidence type="ECO:0000256" key="2">
    <source>
        <dbReference type="ARBA" id="ARBA00023002"/>
    </source>
</evidence>
<dbReference type="RefSeq" id="WP_179645967.1">
    <property type="nucleotide sequence ID" value="NZ_BAAAYY010000006.1"/>
</dbReference>
<dbReference type="EC" id="1.8.1.9" evidence="6"/>
<dbReference type="AlphaFoldDB" id="A0A852U2R7"/>
<organism evidence="6 7">
    <name type="scientific">Spinactinospora alkalitolerans</name>
    <dbReference type="NCBI Taxonomy" id="687207"/>
    <lineage>
        <taxon>Bacteria</taxon>
        <taxon>Bacillati</taxon>
        <taxon>Actinomycetota</taxon>
        <taxon>Actinomycetes</taxon>
        <taxon>Streptosporangiales</taxon>
        <taxon>Nocardiopsidaceae</taxon>
        <taxon>Spinactinospora</taxon>
    </lineage>
</organism>
<dbReference type="SUPFAM" id="SSF52833">
    <property type="entry name" value="Thioredoxin-like"/>
    <property type="match status" value="1"/>
</dbReference>
<evidence type="ECO:0000256" key="1">
    <source>
        <dbReference type="ARBA" id="ARBA00022630"/>
    </source>
</evidence>
<keyword evidence="1" id="KW-0285">Flavoprotein</keyword>
<sequence length="396" mass="41840">MEEIVVYGAPWCPDCVRSKRFLATHGVPYSWIDVDRDPAAETRVRELQGGARRIPDVVFPDGSHLVEPSDEELARKLGLVARAERGIYDLIVIGGGPAGLTAGVYAAREDLAVLVVDAGGFGGQATTTQRIDNYPGFPDGIGGPDLVDLFIRHSRSGGVEPLPATRVESLARDGGAVAAELSNGQRITGTAALVATGTTYRRLGVPGEEELVGSGVHFCSTCDGPSYRGRRRLAVIGGGNSACEEALYLAQLVDEVVILQNLGDLTADAVLRERVRRAPNIRVRTGVRVTGFRGGDELEAVMFTGPHGAEEIAPDGVFVFIGLTPNSAFLQGSVELDPHGYVRTDAHHRTSLPAVFAAGDVRTGTAKQLVTAAGDAVAAFLSARKEIEQVRLASVP</sequence>
<keyword evidence="2 6" id="KW-0560">Oxidoreductase</keyword>
<dbReference type="SUPFAM" id="SSF51905">
    <property type="entry name" value="FAD/NAD(P)-binding domain"/>
    <property type="match status" value="1"/>
</dbReference>
<dbReference type="GO" id="GO:0004791">
    <property type="term" value="F:thioredoxin-disulfide reductase (NADPH) activity"/>
    <property type="evidence" value="ECO:0007669"/>
    <property type="project" value="UniProtKB-EC"/>
</dbReference>
<dbReference type="CDD" id="cd02976">
    <property type="entry name" value="NrdH"/>
    <property type="match status" value="1"/>
</dbReference>
<proteinExistence type="predicted"/>
<evidence type="ECO:0000256" key="3">
    <source>
        <dbReference type="ARBA" id="ARBA00048132"/>
    </source>
</evidence>
<dbReference type="EMBL" id="JACCCC010000001">
    <property type="protein sequence ID" value="NYE50499.1"/>
    <property type="molecule type" value="Genomic_DNA"/>
</dbReference>
<dbReference type="InterPro" id="IPR002109">
    <property type="entry name" value="Glutaredoxin"/>
</dbReference>
<evidence type="ECO:0000259" key="4">
    <source>
        <dbReference type="Pfam" id="PF00462"/>
    </source>
</evidence>
<comment type="caution">
    <text evidence="6">The sequence shown here is derived from an EMBL/GenBank/DDBJ whole genome shotgun (WGS) entry which is preliminary data.</text>
</comment>
<dbReference type="Proteomes" id="UP000589036">
    <property type="component" value="Unassembled WGS sequence"/>
</dbReference>
<dbReference type="Gene3D" id="3.40.30.10">
    <property type="entry name" value="Glutaredoxin"/>
    <property type="match status" value="1"/>
</dbReference>
<evidence type="ECO:0000313" key="7">
    <source>
        <dbReference type="Proteomes" id="UP000589036"/>
    </source>
</evidence>
<evidence type="ECO:0000259" key="5">
    <source>
        <dbReference type="Pfam" id="PF07992"/>
    </source>
</evidence>